<dbReference type="PANTHER" id="PTHR47295:SF5">
    <property type="entry name" value="EG45-LIKE DOMAIN CONTAINING PROTEIN 2"/>
    <property type="match status" value="1"/>
</dbReference>
<gene>
    <name evidence="3" type="ORF">PVK06_026959</name>
</gene>
<dbReference type="SUPFAM" id="SSF50685">
    <property type="entry name" value="Barwin-like endoglucanases"/>
    <property type="match status" value="1"/>
</dbReference>
<dbReference type="InterPro" id="IPR009009">
    <property type="entry name" value="RlpA-like_DPBB"/>
</dbReference>
<dbReference type="InterPro" id="IPR036908">
    <property type="entry name" value="RlpA-like_sf"/>
</dbReference>
<dbReference type="PANTHER" id="PTHR47295">
    <property type="entry name" value="EG45-LIKE DOMAIN CONTAINING PROTEIN 1-RELATED"/>
    <property type="match status" value="1"/>
</dbReference>
<sequence length="168" mass="17984">MGGRYIGIEMKVSLSVCMILCLTSIVHADQGKAVFFEPPYTPSACYGTQSYGNMVAGVSDTLWNNGRACGKSYRVKCIGGANEAPHPCKNGDTAVVKVVDYCKAGCQGIINLSKHAFSTIADPDAGIIQVEFNEAKCKQFASTDAVAMLGRPSQHFQRNSLSSNSNLY</sequence>
<dbReference type="Proteomes" id="UP001358586">
    <property type="component" value="Chromosome 8"/>
</dbReference>
<name>A0ABR0NZ48_GOSAR</name>
<dbReference type="InterPro" id="IPR007112">
    <property type="entry name" value="Expansin/allergen_DPBB_dom"/>
</dbReference>
<proteinExistence type="predicted"/>
<feature type="chain" id="PRO_5046146840" description="Expansin-like EG45 domain-containing protein" evidence="1">
    <location>
        <begin position="29"/>
        <end position="168"/>
    </location>
</feature>
<keyword evidence="4" id="KW-1185">Reference proteome</keyword>
<evidence type="ECO:0000313" key="4">
    <source>
        <dbReference type="Proteomes" id="UP001358586"/>
    </source>
</evidence>
<feature type="signal peptide" evidence="1">
    <location>
        <begin position="1"/>
        <end position="28"/>
    </location>
</feature>
<dbReference type="PROSITE" id="PS50842">
    <property type="entry name" value="EXPANSIN_EG45"/>
    <property type="match status" value="1"/>
</dbReference>
<dbReference type="SMART" id="SM00837">
    <property type="entry name" value="DPBB_1"/>
    <property type="match status" value="1"/>
</dbReference>
<comment type="caution">
    <text evidence="3">The sequence shown here is derived from an EMBL/GenBank/DDBJ whole genome shotgun (WGS) entry which is preliminary data.</text>
</comment>
<dbReference type="InterPro" id="IPR044206">
    <property type="entry name" value="EGC1/2"/>
</dbReference>
<dbReference type="EMBL" id="JARKNE010000008">
    <property type="protein sequence ID" value="KAK5811609.1"/>
    <property type="molecule type" value="Genomic_DNA"/>
</dbReference>
<dbReference type="Pfam" id="PF03330">
    <property type="entry name" value="DPBB_1"/>
    <property type="match status" value="1"/>
</dbReference>
<evidence type="ECO:0000259" key="2">
    <source>
        <dbReference type="PROSITE" id="PS50842"/>
    </source>
</evidence>
<feature type="domain" description="Expansin-like EG45" evidence="2">
    <location>
        <begin position="31"/>
        <end position="142"/>
    </location>
</feature>
<dbReference type="Gene3D" id="2.40.40.10">
    <property type="entry name" value="RlpA-like domain"/>
    <property type="match status" value="1"/>
</dbReference>
<evidence type="ECO:0000313" key="3">
    <source>
        <dbReference type="EMBL" id="KAK5811609.1"/>
    </source>
</evidence>
<evidence type="ECO:0000256" key="1">
    <source>
        <dbReference type="SAM" id="SignalP"/>
    </source>
</evidence>
<keyword evidence="1" id="KW-0732">Signal</keyword>
<accession>A0ABR0NZ48</accession>
<protein>
    <recommendedName>
        <fullName evidence="2">Expansin-like EG45 domain-containing protein</fullName>
    </recommendedName>
</protein>
<reference evidence="3 4" key="1">
    <citation type="submission" date="2023-03" db="EMBL/GenBank/DDBJ databases">
        <title>WGS of Gossypium arboreum.</title>
        <authorList>
            <person name="Yu D."/>
        </authorList>
    </citation>
    <scope>NUCLEOTIDE SEQUENCE [LARGE SCALE GENOMIC DNA]</scope>
    <source>
        <tissue evidence="3">Leaf</tissue>
    </source>
</reference>
<organism evidence="3 4">
    <name type="scientific">Gossypium arboreum</name>
    <name type="common">Tree cotton</name>
    <name type="synonym">Gossypium nanking</name>
    <dbReference type="NCBI Taxonomy" id="29729"/>
    <lineage>
        <taxon>Eukaryota</taxon>
        <taxon>Viridiplantae</taxon>
        <taxon>Streptophyta</taxon>
        <taxon>Embryophyta</taxon>
        <taxon>Tracheophyta</taxon>
        <taxon>Spermatophyta</taxon>
        <taxon>Magnoliopsida</taxon>
        <taxon>eudicotyledons</taxon>
        <taxon>Gunneridae</taxon>
        <taxon>Pentapetalae</taxon>
        <taxon>rosids</taxon>
        <taxon>malvids</taxon>
        <taxon>Malvales</taxon>
        <taxon>Malvaceae</taxon>
        <taxon>Malvoideae</taxon>
        <taxon>Gossypium</taxon>
    </lineage>
</organism>
<dbReference type="CDD" id="cd22269">
    <property type="entry name" value="DPBB_EG45-like"/>
    <property type="match status" value="1"/>
</dbReference>